<feature type="transmembrane region" description="Helical" evidence="2">
    <location>
        <begin position="30"/>
        <end position="50"/>
    </location>
</feature>
<protein>
    <submittedName>
        <fullName evidence="3">Uncharacterized protein</fullName>
    </submittedName>
</protein>
<feature type="region of interest" description="Disordered" evidence="1">
    <location>
        <begin position="1"/>
        <end position="22"/>
    </location>
</feature>
<evidence type="ECO:0000313" key="3">
    <source>
        <dbReference type="EMBL" id="MFB9783733.1"/>
    </source>
</evidence>
<name>A0ABV5XMM2_9NOCA</name>
<evidence type="ECO:0000313" key="4">
    <source>
        <dbReference type="Proteomes" id="UP001589587"/>
    </source>
</evidence>
<evidence type="ECO:0000256" key="1">
    <source>
        <dbReference type="SAM" id="MobiDB-lite"/>
    </source>
</evidence>
<keyword evidence="4" id="KW-1185">Reference proteome</keyword>
<keyword evidence="2" id="KW-1133">Transmembrane helix</keyword>
<keyword evidence="2" id="KW-0812">Transmembrane</keyword>
<dbReference type="EMBL" id="JBHMAS010000080">
    <property type="protein sequence ID" value="MFB9783733.1"/>
    <property type="molecule type" value="Genomic_DNA"/>
</dbReference>
<proteinExistence type="predicted"/>
<keyword evidence="2" id="KW-0472">Membrane</keyword>
<reference evidence="3 4" key="1">
    <citation type="submission" date="2024-09" db="EMBL/GenBank/DDBJ databases">
        <authorList>
            <person name="Sun Q."/>
            <person name="Mori K."/>
        </authorList>
    </citation>
    <scope>NUCLEOTIDE SEQUENCE [LARGE SCALE GENOMIC DNA]</scope>
    <source>
        <strain evidence="3 4">JCM 11411</strain>
    </source>
</reference>
<feature type="transmembrane region" description="Helical" evidence="2">
    <location>
        <begin position="146"/>
        <end position="167"/>
    </location>
</feature>
<sequence>MSHPTETGPTAPAELSARSTKSPWPQATRLAATTALLTFLFTFILAGSWWQTPTAETSSQGINALEDLASALTRTAEVAGSSVNAVAVITLLVVVSLVGLIAVVALIATASKLISRARSKTSATGSDLEYVISWARTVGSMSQPLLSLYVAVLVSTALVAHNAGLPIALSTSTSASDVIPAAIVLLATSFPVQVTSRFAKVFGPQFRKFNDRFDAMGLRRNILRSGTK</sequence>
<comment type="caution">
    <text evidence="3">The sequence shown here is derived from an EMBL/GenBank/DDBJ whole genome shotgun (WGS) entry which is preliminary data.</text>
</comment>
<gene>
    <name evidence="3" type="ORF">ACFFQ6_28965</name>
</gene>
<dbReference type="RefSeq" id="WP_064112220.1">
    <property type="nucleotide sequence ID" value="NZ_JBHMAS010000080.1"/>
</dbReference>
<accession>A0ABV5XMM2</accession>
<evidence type="ECO:0000256" key="2">
    <source>
        <dbReference type="SAM" id="Phobius"/>
    </source>
</evidence>
<feature type="transmembrane region" description="Helical" evidence="2">
    <location>
        <begin position="85"/>
        <end position="110"/>
    </location>
</feature>
<dbReference type="Proteomes" id="UP001589587">
    <property type="component" value="Unassembled WGS sequence"/>
</dbReference>
<organism evidence="3 4">
    <name type="scientific">Rhodococcus baikonurensis</name>
    <dbReference type="NCBI Taxonomy" id="172041"/>
    <lineage>
        <taxon>Bacteria</taxon>
        <taxon>Bacillati</taxon>
        <taxon>Actinomycetota</taxon>
        <taxon>Actinomycetes</taxon>
        <taxon>Mycobacteriales</taxon>
        <taxon>Nocardiaceae</taxon>
        <taxon>Rhodococcus</taxon>
        <taxon>Rhodococcus erythropolis group</taxon>
    </lineage>
</organism>
<feature type="transmembrane region" description="Helical" evidence="2">
    <location>
        <begin position="179"/>
        <end position="199"/>
    </location>
</feature>